<dbReference type="AlphaFoldDB" id="A0A858R4S7"/>
<gene>
    <name evidence="5" type="ORF">HHL28_04105</name>
</gene>
<evidence type="ECO:0000313" key="6">
    <source>
        <dbReference type="Proteomes" id="UP000501891"/>
    </source>
</evidence>
<dbReference type="Gene3D" id="3.90.79.10">
    <property type="entry name" value="Nucleoside Triphosphate Pyrophosphohydrolase"/>
    <property type="match status" value="1"/>
</dbReference>
<organism evidence="5 6">
    <name type="scientific">Aerophototrophica crusticola</name>
    <dbReference type="NCBI Taxonomy" id="1709002"/>
    <lineage>
        <taxon>Bacteria</taxon>
        <taxon>Pseudomonadati</taxon>
        <taxon>Pseudomonadota</taxon>
        <taxon>Alphaproteobacteria</taxon>
        <taxon>Rhodospirillales</taxon>
        <taxon>Rhodospirillaceae</taxon>
        <taxon>Aerophototrophica</taxon>
    </lineage>
</organism>
<evidence type="ECO:0000256" key="2">
    <source>
        <dbReference type="ARBA" id="ARBA00022801"/>
    </source>
</evidence>
<dbReference type="SUPFAM" id="SSF55811">
    <property type="entry name" value="Nudix"/>
    <property type="match status" value="1"/>
</dbReference>
<dbReference type="GO" id="GO:0016787">
    <property type="term" value="F:hydrolase activity"/>
    <property type="evidence" value="ECO:0007669"/>
    <property type="project" value="UniProtKB-KW"/>
</dbReference>
<dbReference type="PROSITE" id="PS00893">
    <property type="entry name" value="NUDIX_BOX"/>
    <property type="match status" value="1"/>
</dbReference>
<comment type="cofactor">
    <cofactor evidence="1">
        <name>Mg(2+)</name>
        <dbReference type="ChEBI" id="CHEBI:18420"/>
    </cofactor>
</comment>
<dbReference type="PROSITE" id="PS51462">
    <property type="entry name" value="NUDIX"/>
    <property type="match status" value="1"/>
</dbReference>
<dbReference type="InterPro" id="IPR015797">
    <property type="entry name" value="NUDIX_hydrolase-like_dom_sf"/>
</dbReference>
<evidence type="ECO:0000256" key="3">
    <source>
        <dbReference type="RuleBase" id="RU003476"/>
    </source>
</evidence>
<dbReference type="InterPro" id="IPR020476">
    <property type="entry name" value="Nudix_hydrolase"/>
</dbReference>
<keyword evidence="2 3" id="KW-0378">Hydrolase</keyword>
<feature type="domain" description="Nudix hydrolase" evidence="4">
    <location>
        <begin position="8"/>
        <end position="137"/>
    </location>
</feature>
<protein>
    <submittedName>
        <fullName evidence="5">NUDIX domain-containing protein</fullName>
    </submittedName>
</protein>
<dbReference type="Proteomes" id="UP000501891">
    <property type="component" value="Chromosome"/>
</dbReference>
<comment type="similarity">
    <text evidence="3">Belongs to the Nudix hydrolase family.</text>
</comment>
<dbReference type="InterPro" id="IPR000086">
    <property type="entry name" value="NUDIX_hydrolase_dom"/>
</dbReference>
<evidence type="ECO:0000313" key="5">
    <source>
        <dbReference type="EMBL" id="QJE72387.1"/>
    </source>
</evidence>
<dbReference type="EMBL" id="CP051775">
    <property type="protein sequence ID" value="QJE72387.1"/>
    <property type="molecule type" value="Genomic_DNA"/>
</dbReference>
<proteinExistence type="inferred from homology"/>
<dbReference type="PRINTS" id="PR00502">
    <property type="entry name" value="NUDIXFAMILY"/>
</dbReference>
<sequence>MATPPDPQPRVGVGAFILHHGKLLLVLRKRDPEAGHWGLPGGKVDFLEPLETAIVREVAEELGVTIRLDGLLCVLDQIDPQARTHWVAPTYRAHITAGEPTVQEPDALGGCGWFELDALPQPLTLATHTALAHLLTRGG</sequence>
<dbReference type="PANTHER" id="PTHR43046:SF14">
    <property type="entry name" value="MUTT_NUDIX FAMILY PROTEIN"/>
    <property type="match status" value="1"/>
</dbReference>
<dbReference type="KEGG" id="acru:HHL28_04105"/>
<dbReference type="PANTHER" id="PTHR43046">
    <property type="entry name" value="GDP-MANNOSE MANNOSYL HYDROLASE"/>
    <property type="match status" value="1"/>
</dbReference>
<keyword evidence="6" id="KW-1185">Reference proteome</keyword>
<dbReference type="InterPro" id="IPR020084">
    <property type="entry name" value="NUDIX_hydrolase_CS"/>
</dbReference>
<reference evidence="5" key="1">
    <citation type="submission" date="2020-04" db="EMBL/GenBank/DDBJ databases">
        <title>A desert anoxygenic phototrophic bacterium fixes CO2 using RubisCO under aerobic conditions.</title>
        <authorList>
            <person name="Tang K."/>
        </authorList>
    </citation>
    <scope>NUCLEOTIDE SEQUENCE [LARGE SCALE GENOMIC DNA]</scope>
    <source>
        <strain evidence="5">MIMtkB3</strain>
    </source>
</reference>
<evidence type="ECO:0000256" key="1">
    <source>
        <dbReference type="ARBA" id="ARBA00001946"/>
    </source>
</evidence>
<accession>A0A858R4S7</accession>
<dbReference type="Pfam" id="PF00293">
    <property type="entry name" value="NUDIX"/>
    <property type="match status" value="1"/>
</dbReference>
<name>A0A858R4S7_9PROT</name>
<evidence type="ECO:0000259" key="4">
    <source>
        <dbReference type="PROSITE" id="PS51462"/>
    </source>
</evidence>
<dbReference type="CDD" id="cd04679">
    <property type="entry name" value="NUDIX_MutT_Nudt1"/>
    <property type="match status" value="1"/>
</dbReference>